<accession>Q1IHD3</accession>
<dbReference type="UniPathway" id="UPA00958"/>
<keyword evidence="4 9" id="KW-0808">Transferase</keyword>
<evidence type="ECO:0000256" key="7">
    <source>
        <dbReference type="PIRSR" id="PIRSR639901-1"/>
    </source>
</evidence>
<evidence type="ECO:0000256" key="9">
    <source>
        <dbReference type="RuleBase" id="RU365103"/>
    </source>
</evidence>
<dbReference type="RefSeq" id="WP_011525513.1">
    <property type="nucleotide sequence ID" value="NC_008009.1"/>
</dbReference>
<evidence type="ECO:0000256" key="1">
    <source>
        <dbReference type="ARBA" id="ARBA00004713"/>
    </source>
</evidence>
<dbReference type="InterPro" id="IPR039901">
    <property type="entry name" value="Kdotransferase"/>
</dbReference>
<keyword evidence="9" id="KW-0812">Transmembrane</keyword>
<dbReference type="HOGENOM" id="CLU_036146_2_1_0"/>
<feature type="domain" description="3-deoxy-D-manno-octulosonic-acid transferase N-terminal" evidence="10">
    <location>
        <begin position="48"/>
        <end position="225"/>
    </location>
</feature>
<comment type="catalytic activity">
    <reaction evidence="6 9">
        <text>lipid IVA (E. coli) + CMP-3-deoxy-beta-D-manno-octulosonate = alpha-Kdo-(2-&gt;6)-lipid IVA (E. coli) + CMP + H(+)</text>
        <dbReference type="Rhea" id="RHEA:28066"/>
        <dbReference type="ChEBI" id="CHEBI:15378"/>
        <dbReference type="ChEBI" id="CHEBI:58603"/>
        <dbReference type="ChEBI" id="CHEBI:60364"/>
        <dbReference type="ChEBI" id="CHEBI:60377"/>
        <dbReference type="ChEBI" id="CHEBI:85987"/>
        <dbReference type="EC" id="2.4.99.12"/>
    </reaction>
</comment>
<keyword evidence="9" id="KW-0448">Lipopolysaccharide biosynthesis</keyword>
<keyword evidence="9" id="KW-1003">Cell membrane</keyword>
<protein>
    <recommendedName>
        <fullName evidence="3 9">3-deoxy-D-manno-octulosonic acid transferase</fullName>
        <shortName evidence="9">Kdo transferase</shortName>
        <ecNumber evidence="2 9">2.4.99.12</ecNumber>
    </recommendedName>
    <alternativeName>
        <fullName evidence="5 9">Lipid IV(A) 3-deoxy-D-manno-octulosonic acid transferase</fullName>
    </alternativeName>
</protein>
<keyword evidence="12" id="KW-1185">Reference proteome</keyword>
<dbReference type="EMBL" id="CP000360">
    <property type="protein sequence ID" value="ABF43717.1"/>
    <property type="molecule type" value="Genomic_DNA"/>
</dbReference>
<comment type="pathway">
    <text evidence="1 9">Bacterial outer membrane biogenesis; LPS core biosynthesis.</text>
</comment>
<dbReference type="AlphaFoldDB" id="Q1IHD3"/>
<dbReference type="CAZy" id="GT30">
    <property type="family name" value="Glycosyltransferase Family 30"/>
</dbReference>
<feature type="transmembrane region" description="Helical" evidence="9">
    <location>
        <begin position="16"/>
        <end position="36"/>
    </location>
</feature>
<evidence type="ECO:0000256" key="8">
    <source>
        <dbReference type="PIRSR" id="PIRSR639901-2"/>
    </source>
</evidence>
<reference evidence="11 12" key="1">
    <citation type="journal article" date="2009" name="Appl. Environ. Microbiol.">
        <title>Three genomes from the phylum Acidobacteria provide insight into the lifestyles of these microorganisms in soils.</title>
        <authorList>
            <person name="Ward N.L."/>
            <person name="Challacombe J.F."/>
            <person name="Janssen P.H."/>
            <person name="Henrissat B."/>
            <person name="Coutinho P.M."/>
            <person name="Wu M."/>
            <person name="Xie G."/>
            <person name="Haft D.H."/>
            <person name="Sait M."/>
            <person name="Badger J."/>
            <person name="Barabote R.D."/>
            <person name="Bradley B."/>
            <person name="Brettin T.S."/>
            <person name="Brinkac L.M."/>
            <person name="Bruce D."/>
            <person name="Creasy T."/>
            <person name="Daugherty S.C."/>
            <person name="Davidsen T.M."/>
            <person name="DeBoy R.T."/>
            <person name="Detter J.C."/>
            <person name="Dodson R.J."/>
            <person name="Durkin A.S."/>
            <person name="Ganapathy A."/>
            <person name="Gwinn-Giglio M."/>
            <person name="Han C.S."/>
            <person name="Khouri H."/>
            <person name="Kiss H."/>
            <person name="Kothari S.P."/>
            <person name="Madupu R."/>
            <person name="Nelson K.E."/>
            <person name="Nelson W.C."/>
            <person name="Paulsen I."/>
            <person name="Penn K."/>
            <person name="Ren Q."/>
            <person name="Rosovitz M.J."/>
            <person name="Selengut J.D."/>
            <person name="Shrivastava S."/>
            <person name="Sullivan S.A."/>
            <person name="Tapia R."/>
            <person name="Thompson L.S."/>
            <person name="Watkins K.L."/>
            <person name="Yang Q."/>
            <person name="Yu C."/>
            <person name="Zafar N."/>
            <person name="Zhou L."/>
            <person name="Kuske C.R."/>
        </authorList>
    </citation>
    <scope>NUCLEOTIDE SEQUENCE [LARGE SCALE GENOMIC DNA]</scope>
    <source>
        <strain evidence="11 12">Ellin345</strain>
    </source>
</reference>
<name>Q1IHD3_KORVE</name>
<organism evidence="11 12">
    <name type="scientific">Koribacter versatilis (strain Ellin345)</name>
    <dbReference type="NCBI Taxonomy" id="204669"/>
    <lineage>
        <taxon>Bacteria</taxon>
        <taxon>Pseudomonadati</taxon>
        <taxon>Acidobacteriota</taxon>
        <taxon>Terriglobia</taxon>
        <taxon>Terriglobales</taxon>
        <taxon>Candidatus Korobacteraceae</taxon>
        <taxon>Candidatus Korobacter</taxon>
    </lineage>
</organism>
<evidence type="ECO:0000256" key="6">
    <source>
        <dbReference type="ARBA" id="ARBA00049183"/>
    </source>
</evidence>
<dbReference type="eggNOG" id="COG1519">
    <property type="taxonomic scope" value="Bacteria"/>
</dbReference>
<comment type="similarity">
    <text evidence="9">Belongs to the glycosyltransferase group 1 family.</text>
</comment>
<dbReference type="EnsemblBacteria" id="ABF43717">
    <property type="protein sequence ID" value="ABF43717"/>
    <property type="gene ID" value="Acid345_4718"/>
</dbReference>
<dbReference type="InterPro" id="IPR038107">
    <property type="entry name" value="Glycos_transf_N_sf"/>
</dbReference>
<keyword evidence="9" id="KW-0472">Membrane</keyword>
<evidence type="ECO:0000256" key="5">
    <source>
        <dbReference type="ARBA" id="ARBA00031445"/>
    </source>
</evidence>
<keyword evidence="9" id="KW-1133">Transmembrane helix</keyword>
<dbReference type="Gene3D" id="3.40.50.2000">
    <property type="entry name" value="Glycogen Phosphorylase B"/>
    <property type="match status" value="1"/>
</dbReference>
<dbReference type="SUPFAM" id="SSF53756">
    <property type="entry name" value="UDP-Glycosyltransferase/glycogen phosphorylase"/>
    <property type="match status" value="1"/>
</dbReference>
<evidence type="ECO:0000256" key="4">
    <source>
        <dbReference type="ARBA" id="ARBA00022679"/>
    </source>
</evidence>
<dbReference type="Gene3D" id="3.40.50.11720">
    <property type="entry name" value="3-Deoxy-D-manno-octulosonic-acid transferase, N-terminal domain"/>
    <property type="match status" value="1"/>
</dbReference>
<dbReference type="InterPro" id="IPR007507">
    <property type="entry name" value="Glycos_transf_N"/>
</dbReference>
<comment type="subcellular location">
    <subcellularLocation>
        <location evidence="9">Cell membrane</location>
    </subcellularLocation>
</comment>
<evidence type="ECO:0000313" key="12">
    <source>
        <dbReference type="Proteomes" id="UP000002432"/>
    </source>
</evidence>
<dbReference type="GO" id="GO:0043842">
    <property type="term" value="F:Kdo transferase activity"/>
    <property type="evidence" value="ECO:0007669"/>
    <property type="project" value="UniProtKB-EC"/>
</dbReference>
<dbReference type="EC" id="2.4.99.12" evidence="2 9"/>
<gene>
    <name evidence="11" type="ordered locus">Acid345_4718</name>
</gene>
<dbReference type="Pfam" id="PF04413">
    <property type="entry name" value="Glycos_transf_N"/>
    <property type="match status" value="1"/>
</dbReference>
<dbReference type="PANTHER" id="PTHR42755:SF1">
    <property type="entry name" value="3-DEOXY-D-MANNO-OCTULOSONIC ACID TRANSFERASE, MITOCHONDRIAL-RELATED"/>
    <property type="match status" value="1"/>
</dbReference>
<dbReference type="STRING" id="204669.Acid345_4718"/>
<evidence type="ECO:0000259" key="10">
    <source>
        <dbReference type="Pfam" id="PF04413"/>
    </source>
</evidence>
<dbReference type="GO" id="GO:0009245">
    <property type="term" value="P:lipid A biosynthetic process"/>
    <property type="evidence" value="ECO:0007669"/>
    <property type="project" value="TreeGrafter"/>
</dbReference>
<comment type="function">
    <text evidence="9">Involved in lipopolysaccharide (LPS) biosynthesis. Catalyzes the transfer of 3-deoxy-D-manno-octulosonate (Kdo) residue(s) from CMP-Kdo to lipid IV(A), the tetraacyldisaccharide-1,4'-bisphosphate precursor of lipid A.</text>
</comment>
<dbReference type="PANTHER" id="PTHR42755">
    <property type="entry name" value="3-DEOXY-MANNO-OCTULOSONATE CYTIDYLYLTRANSFERASE"/>
    <property type="match status" value="1"/>
</dbReference>
<proteinExistence type="inferred from homology"/>
<evidence type="ECO:0000313" key="11">
    <source>
        <dbReference type="EMBL" id="ABF43717.1"/>
    </source>
</evidence>
<dbReference type="GO" id="GO:0005886">
    <property type="term" value="C:plasma membrane"/>
    <property type="evidence" value="ECO:0007669"/>
    <property type="project" value="UniProtKB-SubCell"/>
</dbReference>
<evidence type="ECO:0000256" key="2">
    <source>
        <dbReference type="ARBA" id="ARBA00012621"/>
    </source>
</evidence>
<dbReference type="GO" id="GO:0009244">
    <property type="term" value="P:lipopolysaccharide core region biosynthetic process"/>
    <property type="evidence" value="ECO:0007669"/>
    <property type="project" value="UniProtKB-UniRule"/>
</dbReference>
<evidence type="ECO:0000256" key="3">
    <source>
        <dbReference type="ARBA" id="ARBA00019077"/>
    </source>
</evidence>
<dbReference type="KEGG" id="aba:Acid345_4718"/>
<feature type="active site" description="Proton acceptor" evidence="7">
    <location>
        <position position="76"/>
    </location>
</feature>
<feature type="site" description="Transition state stabilizer" evidence="8">
    <location>
        <position position="223"/>
    </location>
</feature>
<sequence>MTLRLRVSGKYNGCVYFVYSLLLGLLMLLATPWWLLQMARHAKYRAGLAQRFGAVPAQLKNIHQRVIWVHAVSVGEVLAVSTLVRQLRERHLNHRVLISTTTATGNQLARDRFGFDNVFYFPLDFGFAIRPYLKALRPEMVVVAETEFWPNFLRLSGNAGAKIAVVNARISDRSFPRYRRWKSVFARVLRPVGVFLAQSEEDARRIIEIGASKDCVHVGGNLKFEVNATANAEIVHRVREGFADGGSQPLIIAGSTVEGEEPMLLHAFAEVLKEYPRMAVILAPRHRERFAAVAKLVADSPFELVRRSDWADEPLPPGTVLLLDSIGELASLYALADVAFVGGSLVRKGGHNILEPAQHGVPIVIGPHYENFRDIIAIFQRADAVRIVEAPQLGSEFIRLLKDHAERSGPSSLGQRAAQVMRAQAGATERTMQALENFLAGGR</sequence>
<dbReference type="Proteomes" id="UP000002432">
    <property type="component" value="Chromosome"/>
</dbReference>
<feature type="site" description="Transition state stabilizer" evidence="8">
    <location>
        <position position="145"/>
    </location>
</feature>